<name>A0A3M9XUQ3_9HYPH</name>
<dbReference type="Proteomes" id="UP000268623">
    <property type="component" value="Unassembled WGS sequence"/>
</dbReference>
<comment type="caution">
    <text evidence="1">The sequence shown here is derived from an EMBL/GenBank/DDBJ whole genome shotgun (WGS) entry which is preliminary data.</text>
</comment>
<sequence>MYEPWVEKVCEPEVPVVSVVCVVCVVVALHTGGCEPALAKSGNESATIDVMMPTTFAERPDDRA</sequence>
<keyword evidence="2" id="KW-1185">Reference proteome</keyword>
<gene>
    <name evidence="1" type="ORF">D1O30_19025</name>
</gene>
<evidence type="ECO:0000313" key="2">
    <source>
        <dbReference type="Proteomes" id="UP000268623"/>
    </source>
</evidence>
<proteinExistence type="predicted"/>
<evidence type="ECO:0000313" key="1">
    <source>
        <dbReference type="EMBL" id="RNJ51376.1"/>
    </source>
</evidence>
<protein>
    <submittedName>
        <fullName evidence="1">Uncharacterized protein</fullName>
    </submittedName>
</protein>
<dbReference type="EMBL" id="QWDD01000001">
    <property type="protein sequence ID" value="RNJ51376.1"/>
    <property type="molecule type" value="Genomic_DNA"/>
</dbReference>
<reference evidence="1 2" key="1">
    <citation type="submission" date="2018-08" db="EMBL/GenBank/DDBJ databases">
        <title>Genome sequence of Methylocystis hirsuta CSC1, a methanotroph able to accumulate PHAs.</title>
        <authorList>
            <person name="Bordel S."/>
            <person name="Rodriguez E."/>
            <person name="Gancedo J."/>
            <person name="Munoz R."/>
        </authorList>
    </citation>
    <scope>NUCLEOTIDE SEQUENCE [LARGE SCALE GENOMIC DNA]</scope>
    <source>
        <strain evidence="1 2">CSC1</strain>
    </source>
</reference>
<accession>A0A3M9XUQ3</accession>
<organism evidence="1 2">
    <name type="scientific">Methylocystis hirsuta</name>
    <dbReference type="NCBI Taxonomy" id="369798"/>
    <lineage>
        <taxon>Bacteria</taxon>
        <taxon>Pseudomonadati</taxon>
        <taxon>Pseudomonadota</taxon>
        <taxon>Alphaproteobacteria</taxon>
        <taxon>Hyphomicrobiales</taxon>
        <taxon>Methylocystaceae</taxon>
        <taxon>Methylocystis</taxon>
    </lineage>
</organism>
<dbReference type="AlphaFoldDB" id="A0A3M9XUQ3"/>